<dbReference type="SUPFAM" id="SSF75304">
    <property type="entry name" value="Amidase signature (AS) enzymes"/>
    <property type="match status" value="1"/>
</dbReference>
<dbReference type="PATRIC" id="fig|1278073.3.peg.2657"/>
<dbReference type="AlphaFoldDB" id="L7UBW7"/>
<accession>L7UBW7</accession>
<dbReference type="InterPro" id="IPR000120">
    <property type="entry name" value="Amidase"/>
</dbReference>
<dbReference type="eggNOG" id="COG0154">
    <property type="taxonomic scope" value="Bacteria"/>
</dbReference>
<dbReference type="KEGG" id="msd:MYSTI_02613"/>
<dbReference type="RefSeq" id="WP_015348190.1">
    <property type="nucleotide sequence ID" value="NC_020126.1"/>
</dbReference>
<dbReference type="HOGENOM" id="CLU_009600_0_2_7"/>
<dbReference type="InterPro" id="IPR020556">
    <property type="entry name" value="Amidase_CS"/>
</dbReference>
<dbReference type="PANTHER" id="PTHR11895:SF67">
    <property type="entry name" value="AMIDASE DOMAIN-CONTAINING PROTEIN"/>
    <property type="match status" value="1"/>
</dbReference>
<dbReference type="OrthoDB" id="9811471at2"/>
<dbReference type="STRING" id="1278073.MYSTI_02613"/>
<dbReference type="PANTHER" id="PTHR11895">
    <property type="entry name" value="TRANSAMIDASE"/>
    <property type="match status" value="1"/>
</dbReference>
<keyword evidence="4" id="KW-1185">Reference proteome</keyword>
<evidence type="ECO:0000256" key="1">
    <source>
        <dbReference type="SAM" id="MobiDB-lite"/>
    </source>
</evidence>
<dbReference type="InterPro" id="IPR023631">
    <property type="entry name" value="Amidase_dom"/>
</dbReference>
<organism evidence="3 4">
    <name type="scientific">Myxococcus stipitatus (strain DSM 14675 / JCM 12634 / Mx s8)</name>
    <dbReference type="NCBI Taxonomy" id="1278073"/>
    <lineage>
        <taxon>Bacteria</taxon>
        <taxon>Pseudomonadati</taxon>
        <taxon>Myxococcota</taxon>
        <taxon>Myxococcia</taxon>
        <taxon>Myxococcales</taxon>
        <taxon>Cystobacterineae</taxon>
        <taxon>Myxococcaceae</taxon>
        <taxon>Myxococcus</taxon>
    </lineage>
</organism>
<dbReference type="EMBL" id="CP004025">
    <property type="protein sequence ID" value="AGC43929.1"/>
    <property type="molecule type" value="Genomic_DNA"/>
</dbReference>
<dbReference type="PROSITE" id="PS00571">
    <property type="entry name" value="AMIDASES"/>
    <property type="match status" value="1"/>
</dbReference>
<dbReference type="GO" id="GO:0003824">
    <property type="term" value="F:catalytic activity"/>
    <property type="evidence" value="ECO:0007669"/>
    <property type="project" value="InterPro"/>
</dbReference>
<feature type="compositionally biased region" description="Pro residues" evidence="1">
    <location>
        <begin position="53"/>
        <end position="65"/>
    </location>
</feature>
<gene>
    <name evidence="3" type="ordered locus">MYSTI_02613</name>
</gene>
<dbReference type="InterPro" id="IPR036928">
    <property type="entry name" value="AS_sf"/>
</dbReference>
<sequence length="557" mass="58842">MAYQRNPVKAPRVSGLALKAFVNTLESSVGAPVLEKLVRDSGITPWRELSPGDAPPLQFPLPPGAPATEPQSPAEQAVRAIAARASPPERETVGAFVRAYRDGQVDPVTVARRLHATLDTLEQGDARMGMFITRKPEEVLRAAEASAERLRAGRPLSVLDGVPVVVKDEVDVAGYPTTLGTRFRNQVAAVDATVAARLRAAGALILGKANMQEIGINPIGLNPHHGAVRNPWNRGHITGGSSSGSAAVVAAGLCPLGVGADGGGSIRIPAALCGIVGLKATWGRIPETGVPPLCWNVGHVGPMGLTVDDVAALYAVLAGPDGKDVVAQNQPAHHLSGYERADLTGIRLGICWPYFEDAAPDVVARCKDAVKALTDAGAVVVEIPAPDLNTVLWTHSCIILSEMAESMLPHTRERVSDFGLDSRTNLAIGRHFRATDLVHALRHRHRLTRELLAVMSGVDVIITPTTAISAPAIPESTLPEGESNLQVADALMRFVREGNLTGFPALSVPAGHDRAGLPVGVQLMGRPFEEHLLLRLGRVVESATPVRTPSLHVTALR</sequence>
<reference evidence="3 4" key="1">
    <citation type="journal article" date="2013" name="Genome Announc.">
        <title>Complete genome sequence of Myxococcus stipitatus strain DSM 14675, a fruiting myxobacterium.</title>
        <authorList>
            <person name="Huntley S."/>
            <person name="Kneip S."/>
            <person name="Treuner-Lange A."/>
            <person name="Sogaard-Andersen L."/>
        </authorList>
    </citation>
    <scope>NUCLEOTIDE SEQUENCE [LARGE SCALE GENOMIC DNA]</scope>
    <source>
        <strain evidence="4">DSM 14675 / JCM 12634 / Mx s8</strain>
    </source>
</reference>
<dbReference type="Proteomes" id="UP000011131">
    <property type="component" value="Chromosome"/>
</dbReference>
<dbReference type="Pfam" id="PF01425">
    <property type="entry name" value="Amidase"/>
    <property type="match status" value="1"/>
</dbReference>
<evidence type="ECO:0000313" key="3">
    <source>
        <dbReference type="EMBL" id="AGC43929.1"/>
    </source>
</evidence>
<feature type="domain" description="Amidase" evidence="2">
    <location>
        <begin position="115"/>
        <end position="534"/>
    </location>
</feature>
<evidence type="ECO:0000313" key="4">
    <source>
        <dbReference type="Proteomes" id="UP000011131"/>
    </source>
</evidence>
<evidence type="ECO:0000259" key="2">
    <source>
        <dbReference type="Pfam" id="PF01425"/>
    </source>
</evidence>
<protein>
    <submittedName>
        <fullName evidence="3">Amidase family protein</fullName>
    </submittedName>
</protein>
<dbReference type="Gene3D" id="3.90.1300.10">
    <property type="entry name" value="Amidase signature (AS) domain"/>
    <property type="match status" value="1"/>
</dbReference>
<name>L7UBW7_MYXSD</name>
<feature type="region of interest" description="Disordered" evidence="1">
    <location>
        <begin position="46"/>
        <end position="72"/>
    </location>
</feature>
<proteinExistence type="predicted"/>